<protein>
    <recommendedName>
        <fullName evidence="3">Transposase</fullName>
    </recommendedName>
</protein>
<comment type="caution">
    <text evidence="1">The sequence shown here is derived from an EMBL/GenBank/DDBJ whole genome shotgun (WGS) entry which is preliminary data.</text>
</comment>
<dbReference type="SUPFAM" id="SSF53098">
    <property type="entry name" value="Ribonuclease H-like"/>
    <property type="match status" value="1"/>
</dbReference>
<dbReference type="EMBL" id="CAJOBD010025062">
    <property type="protein sequence ID" value="CAF4262251.1"/>
    <property type="molecule type" value="Genomic_DNA"/>
</dbReference>
<sequence length="69" mass="7491">ILVVSFTTIMVKGIESVFNVLKNNMGLEHSRSRSPVNFLVHILACVVGYAIKKLNLKLLSPANPAPSLS</sequence>
<evidence type="ECO:0008006" key="3">
    <source>
        <dbReference type="Google" id="ProtNLM"/>
    </source>
</evidence>
<dbReference type="InterPro" id="IPR012337">
    <property type="entry name" value="RNaseH-like_sf"/>
</dbReference>
<feature type="non-terminal residue" evidence="1">
    <location>
        <position position="1"/>
    </location>
</feature>
<accession>A0A820FJY0</accession>
<evidence type="ECO:0000313" key="1">
    <source>
        <dbReference type="EMBL" id="CAF4262251.1"/>
    </source>
</evidence>
<name>A0A820FJY0_9BILA</name>
<evidence type="ECO:0000313" key="2">
    <source>
        <dbReference type="Proteomes" id="UP000663836"/>
    </source>
</evidence>
<reference evidence="1" key="1">
    <citation type="submission" date="2021-02" db="EMBL/GenBank/DDBJ databases">
        <authorList>
            <person name="Nowell W R."/>
        </authorList>
    </citation>
    <scope>NUCLEOTIDE SEQUENCE</scope>
</reference>
<dbReference type="AlphaFoldDB" id="A0A820FJY0"/>
<dbReference type="Proteomes" id="UP000663836">
    <property type="component" value="Unassembled WGS sequence"/>
</dbReference>
<organism evidence="1 2">
    <name type="scientific">Rotaria sordida</name>
    <dbReference type="NCBI Taxonomy" id="392033"/>
    <lineage>
        <taxon>Eukaryota</taxon>
        <taxon>Metazoa</taxon>
        <taxon>Spiralia</taxon>
        <taxon>Gnathifera</taxon>
        <taxon>Rotifera</taxon>
        <taxon>Eurotatoria</taxon>
        <taxon>Bdelloidea</taxon>
        <taxon>Philodinida</taxon>
        <taxon>Philodinidae</taxon>
        <taxon>Rotaria</taxon>
    </lineage>
</organism>
<gene>
    <name evidence="1" type="ORF">JBS370_LOCUS39118</name>
</gene>
<proteinExistence type="predicted"/>